<reference evidence="2 3" key="1">
    <citation type="journal article" date="2014" name="Genome Announc.">
        <title>Genome Sequence of Afipia felis Strain 76713, Isolated in Hospital Water Using an Amoeba Co-Culture Procedure.</title>
        <authorList>
            <person name="Benamar S."/>
            <person name="La Scola B."/>
            <person name="Croce O."/>
        </authorList>
    </citation>
    <scope>NUCLEOTIDE SEQUENCE [LARGE SCALE GENOMIC DNA]</scope>
    <source>
        <strain evidence="2 3">76713</strain>
    </source>
</reference>
<protein>
    <recommendedName>
        <fullName evidence="4">Lectin-like protein BA14k</fullName>
    </recommendedName>
</protein>
<feature type="signal peptide" evidence="1">
    <location>
        <begin position="1"/>
        <end position="26"/>
    </location>
</feature>
<sequence>MQRVLRIALVLAALPLVTVFAHPAHADDDDGGIAAGVIGGLAAGALLGAAAAGPHYENDDPPVEVYVAPEQESECHWVRGRAYRDDDSDRWVHPRVRICH</sequence>
<evidence type="ECO:0000313" key="3">
    <source>
        <dbReference type="Proteomes" id="UP000035762"/>
    </source>
</evidence>
<dbReference type="RefSeq" id="WP_156186795.1">
    <property type="nucleotide sequence ID" value="NZ_CCAZ020000001.1"/>
</dbReference>
<keyword evidence="3" id="KW-1185">Reference proteome</keyword>
<accession>A0A090N6D5</accession>
<gene>
    <name evidence="2" type="ORF">BN961_00033</name>
</gene>
<evidence type="ECO:0008006" key="4">
    <source>
        <dbReference type="Google" id="ProtNLM"/>
    </source>
</evidence>
<dbReference type="EMBL" id="CCAZ020000001">
    <property type="protein sequence ID" value="CEG06663.1"/>
    <property type="molecule type" value="Genomic_DNA"/>
</dbReference>
<evidence type="ECO:0000256" key="1">
    <source>
        <dbReference type="SAM" id="SignalP"/>
    </source>
</evidence>
<comment type="caution">
    <text evidence="2">The sequence shown here is derived from an EMBL/GenBank/DDBJ whole genome shotgun (WGS) entry which is preliminary data.</text>
</comment>
<evidence type="ECO:0000313" key="2">
    <source>
        <dbReference type="EMBL" id="CEG06663.1"/>
    </source>
</evidence>
<organism evidence="2 3">
    <name type="scientific">Afipia felis</name>
    <name type="common">Cat scratch disease bacillus</name>
    <dbReference type="NCBI Taxonomy" id="1035"/>
    <lineage>
        <taxon>Bacteria</taxon>
        <taxon>Pseudomonadati</taxon>
        <taxon>Pseudomonadota</taxon>
        <taxon>Alphaproteobacteria</taxon>
        <taxon>Hyphomicrobiales</taxon>
        <taxon>Nitrobacteraceae</taxon>
        <taxon>Afipia</taxon>
    </lineage>
</organism>
<feature type="chain" id="PRO_5001861437" description="Lectin-like protein BA14k" evidence="1">
    <location>
        <begin position="27"/>
        <end position="100"/>
    </location>
</feature>
<proteinExistence type="predicted"/>
<dbReference type="OrthoDB" id="9960803at2"/>
<dbReference type="Proteomes" id="UP000035762">
    <property type="component" value="Unassembled WGS sequence"/>
</dbReference>
<name>A0A090N6D5_AFIFE</name>
<keyword evidence="1" id="KW-0732">Signal</keyword>
<dbReference type="AlphaFoldDB" id="A0A090N6D5"/>